<sequence>MQQGCEQERPVVPQKYLIEKPHLVEVFHASASFAKIVAYLQACAEAVEGMTCSDWLQQKERHGEMPSTITFFTDAFFPHLLAIVADVPLEDMKQQRFGNKAFRVFHSRLEGDIVGLMRQLVATLPGGGVSGAGSSGEGGRESLALELAEYMRDAFGNSVRIDYGTGHELHFFIAMIICMEECGDDSAPLRSDTPVIVSHSVRRPPPSPAERGERLQLLRRAMVFEVFTSYLTFMRLLQRHYKLEPAGSHGVWGLDDFHHLPFVFGASQLINKEVPAAVAATADAPENGGNAAACGAGHGLILPKHVCEEKLVRKHAPDYLYFAQVLWVLENKVGPFFEHSSMLYNISGVESWQKTYTGMVKMYAAEVLLKFNVVQHLLFGQHLPWEGEH</sequence>
<keyword evidence="5 7" id="KW-0697">Rotamase</keyword>
<dbReference type="VEuPathDB" id="TriTrypDB:TcIL3000_8_1600"/>
<proteinExistence type="inferred from homology"/>
<dbReference type="GO" id="GO:0008160">
    <property type="term" value="F:protein tyrosine phosphatase activator activity"/>
    <property type="evidence" value="ECO:0007669"/>
    <property type="project" value="TreeGrafter"/>
</dbReference>
<evidence type="ECO:0000256" key="2">
    <source>
        <dbReference type="ARBA" id="ARBA00004496"/>
    </source>
</evidence>
<evidence type="ECO:0000256" key="7">
    <source>
        <dbReference type="RuleBase" id="RU361210"/>
    </source>
</evidence>
<name>G0URC9_TRYCI</name>
<gene>
    <name evidence="8" type="ORF">TCIL3000_8_1600</name>
</gene>
<dbReference type="GO" id="GO:0007052">
    <property type="term" value="P:mitotic spindle organization"/>
    <property type="evidence" value="ECO:0007669"/>
    <property type="project" value="TreeGrafter"/>
</dbReference>
<dbReference type="Pfam" id="PF03095">
    <property type="entry name" value="PTPA"/>
    <property type="match status" value="1"/>
</dbReference>
<dbReference type="GO" id="GO:0005737">
    <property type="term" value="C:cytoplasm"/>
    <property type="evidence" value="ECO:0007669"/>
    <property type="project" value="UniProtKB-SubCell"/>
</dbReference>
<keyword evidence="4 7" id="KW-0963">Cytoplasm</keyword>
<dbReference type="GO" id="GO:0003755">
    <property type="term" value="F:peptidyl-prolyl cis-trans isomerase activity"/>
    <property type="evidence" value="ECO:0007669"/>
    <property type="project" value="UniProtKB-KW"/>
</dbReference>
<evidence type="ECO:0000256" key="5">
    <source>
        <dbReference type="ARBA" id="ARBA00023110"/>
    </source>
</evidence>
<evidence type="ECO:0000313" key="8">
    <source>
        <dbReference type="EMBL" id="CCC91941.1"/>
    </source>
</evidence>
<reference evidence="8" key="1">
    <citation type="journal article" date="2012" name="Proc. Natl. Acad. Sci. U.S.A.">
        <title>Antigenic diversity is generated by distinct evolutionary mechanisms in African trypanosome species.</title>
        <authorList>
            <person name="Jackson A.P."/>
            <person name="Berry A."/>
            <person name="Aslett M."/>
            <person name="Allison H.C."/>
            <person name="Burton P."/>
            <person name="Vavrova-Anderson J."/>
            <person name="Brown R."/>
            <person name="Browne H."/>
            <person name="Corton N."/>
            <person name="Hauser H."/>
            <person name="Gamble J."/>
            <person name="Gilderthorp R."/>
            <person name="Marcello L."/>
            <person name="McQuillan J."/>
            <person name="Otto T.D."/>
            <person name="Quail M.A."/>
            <person name="Sanders M.J."/>
            <person name="van Tonder A."/>
            <person name="Ginger M.L."/>
            <person name="Field M.C."/>
            <person name="Barry J.D."/>
            <person name="Hertz-Fowler C."/>
            <person name="Berriman M."/>
        </authorList>
    </citation>
    <scope>NUCLEOTIDE SEQUENCE</scope>
    <source>
        <strain evidence="8">IL3000</strain>
    </source>
</reference>
<dbReference type="InterPro" id="IPR004327">
    <property type="entry name" value="Phstyr_phstse_ac"/>
</dbReference>
<dbReference type="EMBL" id="HE575321">
    <property type="protein sequence ID" value="CCC91941.1"/>
    <property type="molecule type" value="Genomic_DNA"/>
</dbReference>
<comment type="function">
    <text evidence="7">PPIases accelerate the folding of proteins. It catalyzes the cis-trans isomerization of proline imidic peptide bonds in oligopeptides.</text>
</comment>
<evidence type="ECO:0000256" key="6">
    <source>
        <dbReference type="ARBA" id="ARBA00023235"/>
    </source>
</evidence>
<organism evidence="8">
    <name type="scientific">Trypanosoma congolense (strain IL3000)</name>
    <dbReference type="NCBI Taxonomy" id="1068625"/>
    <lineage>
        <taxon>Eukaryota</taxon>
        <taxon>Discoba</taxon>
        <taxon>Euglenozoa</taxon>
        <taxon>Kinetoplastea</taxon>
        <taxon>Metakinetoplastina</taxon>
        <taxon>Trypanosomatida</taxon>
        <taxon>Trypanosomatidae</taxon>
        <taxon>Trypanosoma</taxon>
        <taxon>Nannomonas</taxon>
    </lineage>
</organism>
<dbReference type="EC" id="5.2.1.8" evidence="7"/>
<dbReference type="InterPro" id="IPR037218">
    <property type="entry name" value="PTPA_sf"/>
</dbReference>
<dbReference type="GO" id="GO:0000159">
    <property type="term" value="C:protein phosphatase type 2A complex"/>
    <property type="evidence" value="ECO:0007669"/>
    <property type="project" value="TreeGrafter"/>
</dbReference>
<dbReference type="PANTHER" id="PTHR10012">
    <property type="entry name" value="SERINE/THREONINE-PROTEIN PHOSPHATASE 2A REGULATORY SUBUNIT B"/>
    <property type="match status" value="1"/>
</dbReference>
<dbReference type="InterPro" id="IPR043170">
    <property type="entry name" value="PTPA_C_lid"/>
</dbReference>
<protein>
    <recommendedName>
        <fullName evidence="7">Serine/threonine-protein phosphatase 2A activator</fullName>
        <ecNumber evidence="7">5.2.1.8</ecNumber>
    </recommendedName>
    <alternativeName>
        <fullName evidence="7">Phosphotyrosyl phosphatase activator</fullName>
    </alternativeName>
</protein>
<comment type="similarity">
    <text evidence="3 7">Belongs to the PTPA-type PPIase family.</text>
</comment>
<accession>G0URC9</accession>
<dbReference type="AlphaFoldDB" id="G0URC9"/>
<comment type="subcellular location">
    <subcellularLocation>
        <location evidence="2 7">Cytoplasm</location>
    </subcellularLocation>
</comment>
<evidence type="ECO:0000256" key="3">
    <source>
        <dbReference type="ARBA" id="ARBA00011019"/>
    </source>
</evidence>
<evidence type="ECO:0000256" key="1">
    <source>
        <dbReference type="ARBA" id="ARBA00000971"/>
    </source>
</evidence>
<dbReference type="PANTHER" id="PTHR10012:SF0">
    <property type="entry name" value="SERINE_THREONINE-PROTEIN PHOSPHATASE 2A ACTIVATOR"/>
    <property type="match status" value="1"/>
</dbReference>
<evidence type="ECO:0000256" key="4">
    <source>
        <dbReference type="ARBA" id="ARBA00022490"/>
    </source>
</evidence>
<dbReference type="GO" id="GO:0005634">
    <property type="term" value="C:nucleus"/>
    <property type="evidence" value="ECO:0007669"/>
    <property type="project" value="TreeGrafter"/>
</dbReference>
<dbReference type="PIRSF" id="PIRSF016325">
    <property type="entry name" value="Phstyr_phstse_ac"/>
    <property type="match status" value="1"/>
</dbReference>
<dbReference type="Gene3D" id="1.20.120.1150">
    <property type="match status" value="1"/>
</dbReference>
<keyword evidence="6 7" id="KW-0413">Isomerase</keyword>
<dbReference type="SUPFAM" id="SSF140984">
    <property type="entry name" value="PTPA-like"/>
    <property type="match status" value="1"/>
</dbReference>
<comment type="catalytic activity">
    <reaction evidence="1 7">
        <text>[protein]-peptidylproline (omega=180) = [protein]-peptidylproline (omega=0)</text>
        <dbReference type="Rhea" id="RHEA:16237"/>
        <dbReference type="Rhea" id="RHEA-COMP:10747"/>
        <dbReference type="Rhea" id="RHEA-COMP:10748"/>
        <dbReference type="ChEBI" id="CHEBI:83833"/>
        <dbReference type="ChEBI" id="CHEBI:83834"/>
        <dbReference type="EC" id="5.2.1.8"/>
    </reaction>
</comment>